<gene>
    <name evidence="2" type="ORF">X797_005726</name>
</gene>
<feature type="chain" id="PRO_5001473446" evidence="1">
    <location>
        <begin position="23"/>
        <end position="228"/>
    </location>
</feature>
<dbReference type="PANTHER" id="PTHR39599:SF1">
    <property type="entry name" value="GPI-ANCHORED PROTEIN (EUROFUNG)"/>
    <property type="match status" value="1"/>
</dbReference>
<evidence type="ECO:0000313" key="3">
    <source>
        <dbReference type="Proteomes" id="UP000030151"/>
    </source>
</evidence>
<dbReference type="EMBL" id="JELW01000009">
    <property type="protein sequence ID" value="EXV01153.1"/>
    <property type="molecule type" value="Genomic_DNA"/>
</dbReference>
<evidence type="ECO:0000256" key="1">
    <source>
        <dbReference type="SAM" id="SignalP"/>
    </source>
</evidence>
<dbReference type="Proteomes" id="UP000030151">
    <property type="component" value="Unassembled WGS sequence"/>
</dbReference>
<sequence>MGRFCLTLAFILLGTTSVQVSAHQASPTYNAASTPLLFGRAQCPGNTFPCPTSLGAVFDGVCCQNGQLCALDGNHNAACCPSGAVCTGTAPATAPGNIPTATPSYVQNPYFSFPYAPTSFPNSASCASATKACSQNYNACLINLGGSGYAVTVDVPGGGGTTVNGEGRNLGASATSICASLSSQACSNAQATKCESFSQSSETGKKNSAAPLFVAAIVGSLAALFLFV</sequence>
<keyword evidence="1" id="KW-0732">Signal</keyword>
<protein>
    <submittedName>
        <fullName evidence="2">Uncharacterized protein</fullName>
    </submittedName>
</protein>
<dbReference type="HOGENOM" id="CLU_068709_1_1_1"/>
<proteinExistence type="predicted"/>
<accession>A0A014R0L9</accession>
<organism evidence="2 3">
    <name type="scientific">Metarhizium robertsii</name>
    <dbReference type="NCBI Taxonomy" id="568076"/>
    <lineage>
        <taxon>Eukaryota</taxon>
        <taxon>Fungi</taxon>
        <taxon>Dikarya</taxon>
        <taxon>Ascomycota</taxon>
        <taxon>Pezizomycotina</taxon>
        <taxon>Sordariomycetes</taxon>
        <taxon>Hypocreomycetidae</taxon>
        <taxon>Hypocreales</taxon>
        <taxon>Clavicipitaceae</taxon>
        <taxon>Metarhizium</taxon>
    </lineage>
</organism>
<dbReference type="AlphaFoldDB" id="A0A014R0L9"/>
<feature type="signal peptide" evidence="1">
    <location>
        <begin position="1"/>
        <end position="22"/>
    </location>
</feature>
<dbReference type="PANTHER" id="PTHR39599">
    <property type="entry name" value="GPI-ANCHORED PROTEIN (EUROFUNG)-RELATED-RELATED"/>
    <property type="match status" value="1"/>
</dbReference>
<reference evidence="2 3" key="1">
    <citation type="submission" date="2014-02" db="EMBL/GenBank/DDBJ databases">
        <title>The genome sequence of the entomopathogenic fungus Metarhizium robertsii ARSEF 2575.</title>
        <authorList>
            <person name="Giuliano Garisto Donzelli B."/>
            <person name="Roe B.A."/>
            <person name="Macmil S.L."/>
            <person name="Krasnoff S.B."/>
            <person name="Gibson D.M."/>
        </authorList>
    </citation>
    <scope>NUCLEOTIDE SEQUENCE [LARGE SCALE GENOMIC DNA]</scope>
    <source>
        <strain evidence="2 3">ARSEF 2575</strain>
    </source>
</reference>
<comment type="caution">
    <text evidence="2">The sequence shown here is derived from an EMBL/GenBank/DDBJ whole genome shotgun (WGS) entry which is preliminary data.</text>
</comment>
<evidence type="ECO:0000313" key="2">
    <source>
        <dbReference type="EMBL" id="EXV01153.1"/>
    </source>
</evidence>
<name>A0A014R0L9_9HYPO</name>